<dbReference type="CDD" id="cd04301">
    <property type="entry name" value="NAT_SF"/>
    <property type="match status" value="1"/>
</dbReference>
<keyword evidence="2" id="KW-0012">Acyltransferase</keyword>
<dbReference type="Pfam" id="PF00583">
    <property type="entry name" value="Acetyltransf_1"/>
    <property type="match status" value="1"/>
</dbReference>
<name>A0ABW1GA46_9ACTN</name>
<gene>
    <name evidence="2" type="ORF">ACFP3V_27630</name>
</gene>
<dbReference type="EMBL" id="JBHSQJ010000141">
    <property type="protein sequence ID" value="MFC5910962.1"/>
    <property type="molecule type" value="Genomic_DNA"/>
</dbReference>
<dbReference type="PROSITE" id="PS51186">
    <property type="entry name" value="GNAT"/>
    <property type="match status" value="1"/>
</dbReference>
<dbReference type="GO" id="GO:0016746">
    <property type="term" value="F:acyltransferase activity"/>
    <property type="evidence" value="ECO:0007669"/>
    <property type="project" value="UniProtKB-KW"/>
</dbReference>
<accession>A0ABW1GA46</accession>
<sequence length="178" mass="19969">MALQFALDPELTPRLLDEVVALWTDVTNAGGAVGFVAPVTPERVRPVAEKAFAGVREGRDRFLAARDTEDGSLAAILFIEDQRFNLFDHWRMLKRVMVHPRLQGRGYGLDLLREAERVARTMGLEALQLSARGGLGLESFYTRAGYKEVGRVPAAIRVAPGDDRDSIFFWLDLREDLR</sequence>
<keyword evidence="3" id="KW-1185">Reference proteome</keyword>
<dbReference type="Gene3D" id="3.40.630.30">
    <property type="match status" value="1"/>
</dbReference>
<evidence type="ECO:0000313" key="3">
    <source>
        <dbReference type="Proteomes" id="UP001596174"/>
    </source>
</evidence>
<dbReference type="InterPro" id="IPR016181">
    <property type="entry name" value="Acyl_CoA_acyltransferase"/>
</dbReference>
<protein>
    <submittedName>
        <fullName evidence="2">GNAT family N-acetyltransferase</fullName>
        <ecNumber evidence="2">2.3.-.-</ecNumber>
    </submittedName>
</protein>
<evidence type="ECO:0000259" key="1">
    <source>
        <dbReference type="PROSITE" id="PS51186"/>
    </source>
</evidence>
<proteinExistence type="predicted"/>
<dbReference type="RefSeq" id="WP_380589054.1">
    <property type="nucleotide sequence ID" value="NZ_JBHSQJ010000141.1"/>
</dbReference>
<feature type="domain" description="N-acetyltransferase" evidence="1">
    <location>
        <begin position="42"/>
        <end position="174"/>
    </location>
</feature>
<dbReference type="SUPFAM" id="SSF55729">
    <property type="entry name" value="Acyl-CoA N-acyltransferases (Nat)"/>
    <property type="match status" value="1"/>
</dbReference>
<organism evidence="2 3">
    <name type="scientific">Streptacidiphilus monticola</name>
    <dbReference type="NCBI Taxonomy" id="2161674"/>
    <lineage>
        <taxon>Bacteria</taxon>
        <taxon>Bacillati</taxon>
        <taxon>Actinomycetota</taxon>
        <taxon>Actinomycetes</taxon>
        <taxon>Kitasatosporales</taxon>
        <taxon>Streptomycetaceae</taxon>
        <taxon>Streptacidiphilus</taxon>
    </lineage>
</organism>
<evidence type="ECO:0000313" key="2">
    <source>
        <dbReference type="EMBL" id="MFC5910962.1"/>
    </source>
</evidence>
<reference evidence="3" key="1">
    <citation type="journal article" date="2019" name="Int. J. Syst. Evol. Microbiol.">
        <title>The Global Catalogue of Microorganisms (GCM) 10K type strain sequencing project: providing services to taxonomists for standard genome sequencing and annotation.</title>
        <authorList>
            <consortium name="The Broad Institute Genomics Platform"/>
            <consortium name="The Broad Institute Genome Sequencing Center for Infectious Disease"/>
            <person name="Wu L."/>
            <person name="Ma J."/>
        </authorList>
    </citation>
    <scope>NUCLEOTIDE SEQUENCE [LARGE SCALE GENOMIC DNA]</scope>
    <source>
        <strain evidence="3">JCM 4816</strain>
    </source>
</reference>
<comment type="caution">
    <text evidence="2">The sequence shown here is derived from an EMBL/GenBank/DDBJ whole genome shotgun (WGS) entry which is preliminary data.</text>
</comment>
<dbReference type="EC" id="2.3.-.-" evidence="2"/>
<dbReference type="InterPro" id="IPR000182">
    <property type="entry name" value="GNAT_dom"/>
</dbReference>
<dbReference type="Proteomes" id="UP001596174">
    <property type="component" value="Unassembled WGS sequence"/>
</dbReference>
<keyword evidence="2" id="KW-0808">Transferase</keyword>